<evidence type="ECO:0000256" key="2">
    <source>
        <dbReference type="ARBA" id="ARBA00022692"/>
    </source>
</evidence>
<feature type="transmembrane region" description="Helical" evidence="6">
    <location>
        <begin position="34"/>
        <end position="56"/>
    </location>
</feature>
<dbReference type="Proteomes" id="UP001321473">
    <property type="component" value="Unassembled WGS sequence"/>
</dbReference>
<keyword evidence="3 6" id="KW-1133">Transmembrane helix</keyword>
<gene>
    <name evidence="8" type="ORF">V5799_006667</name>
</gene>
<sequence>MSMALGPTPVNITTGPSSLAPAPPPFRPRLNAGFVTSLAGLLTAAEMVLSIIVYALSVSVVLPVSTLLFLMALSFSYWLQCAFFLLSESLSPKPPAVPATLYFLTFHVLGSLLYICGSIAHLACFSSSPSAVVFDQRLVVTFNSDLTNALGAMGLIAGAAHLAHAALIVRKMVS</sequence>
<dbReference type="AlphaFoldDB" id="A0AAQ4DVR2"/>
<feature type="transmembrane region" description="Helical" evidence="6">
    <location>
        <begin position="149"/>
        <end position="169"/>
    </location>
</feature>
<protein>
    <recommendedName>
        <fullName evidence="7">MARVEL domain-containing protein</fullName>
    </recommendedName>
</protein>
<keyword evidence="9" id="KW-1185">Reference proteome</keyword>
<proteinExistence type="predicted"/>
<evidence type="ECO:0000256" key="4">
    <source>
        <dbReference type="ARBA" id="ARBA00023136"/>
    </source>
</evidence>
<dbReference type="EMBL" id="JARKHS020026241">
    <property type="protein sequence ID" value="KAK8766552.1"/>
    <property type="molecule type" value="Genomic_DNA"/>
</dbReference>
<feature type="transmembrane region" description="Helical" evidence="6">
    <location>
        <begin position="99"/>
        <end position="123"/>
    </location>
</feature>
<feature type="transmembrane region" description="Helical" evidence="6">
    <location>
        <begin position="68"/>
        <end position="87"/>
    </location>
</feature>
<dbReference type="InterPro" id="IPR008253">
    <property type="entry name" value="Marvel"/>
</dbReference>
<name>A0AAQ4DVR2_AMBAM</name>
<feature type="domain" description="MARVEL" evidence="7">
    <location>
        <begin position="34"/>
        <end position="173"/>
    </location>
</feature>
<keyword evidence="4 5" id="KW-0472">Membrane</keyword>
<comment type="subcellular location">
    <subcellularLocation>
        <location evidence="1">Membrane</location>
        <topology evidence="1">Multi-pass membrane protein</topology>
    </subcellularLocation>
</comment>
<evidence type="ECO:0000256" key="3">
    <source>
        <dbReference type="ARBA" id="ARBA00022989"/>
    </source>
</evidence>
<evidence type="ECO:0000313" key="8">
    <source>
        <dbReference type="EMBL" id="KAK8766552.1"/>
    </source>
</evidence>
<evidence type="ECO:0000313" key="9">
    <source>
        <dbReference type="Proteomes" id="UP001321473"/>
    </source>
</evidence>
<reference evidence="8 9" key="1">
    <citation type="journal article" date="2023" name="Arcadia Sci">
        <title>De novo assembly of a long-read Amblyomma americanum tick genome.</title>
        <authorList>
            <person name="Chou S."/>
            <person name="Poskanzer K.E."/>
            <person name="Rollins M."/>
            <person name="Thuy-Boun P.S."/>
        </authorList>
    </citation>
    <scope>NUCLEOTIDE SEQUENCE [LARGE SCALE GENOMIC DNA]</scope>
    <source>
        <strain evidence="8">F_SG_1</strain>
        <tissue evidence="8">Salivary glands</tissue>
    </source>
</reference>
<evidence type="ECO:0000256" key="5">
    <source>
        <dbReference type="PROSITE-ProRule" id="PRU00581"/>
    </source>
</evidence>
<keyword evidence="2 5" id="KW-0812">Transmembrane</keyword>
<comment type="caution">
    <text evidence="8">The sequence shown here is derived from an EMBL/GenBank/DDBJ whole genome shotgun (WGS) entry which is preliminary data.</text>
</comment>
<organism evidence="8 9">
    <name type="scientific">Amblyomma americanum</name>
    <name type="common">Lone star tick</name>
    <dbReference type="NCBI Taxonomy" id="6943"/>
    <lineage>
        <taxon>Eukaryota</taxon>
        <taxon>Metazoa</taxon>
        <taxon>Ecdysozoa</taxon>
        <taxon>Arthropoda</taxon>
        <taxon>Chelicerata</taxon>
        <taxon>Arachnida</taxon>
        <taxon>Acari</taxon>
        <taxon>Parasitiformes</taxon>
        <taxon>Ixodida</taxon>
        <taxon>Ixodoidea</taxon>
        <taxon>Ixodidae</taxon>
        <taxon>Amblyomminae</taxon>
        <taxon>Amblyomma</taxon>
    </lineage>
</organism>
<evidence type="ECO:0000259" key="7">
    <source>
        <dbReference type="PROSITE" id="PS51225"/>
    </source>
</evidence>
<dbReference type="GO" id="GO:0016020">
    <property type="term" value="C:membrane"/>
    <property type="evidence" value="ECO:0007669"/>
    <property type="project" value="UniProtKB-SubCell"/>
</dbReference>
<evidence type="ECO:0000256" key="1">
    <source>
        <dbReference type="ARBA" id="ARBA00004141"/>
    </source>
</evidence>
<accession>A0AAQ4DVR2</accession>
<dbReference type="PROSITE" id="PS51225">
    <property type="entry name" value="MARVEL"/>
    <property type="match status" value="1"/>
</dbReference>
<evidence type="ECO:0000256" key="6">
    <source>
        <dbReference type="SAM" id="Phobius"/>
    </source>
</evidence>